<dbReference type="PROSITE" id="PS51750">
    <property type="entry name" value="BRO_N"/>
    <property type="match status" value="1"/>
</dbReference>
<reference evidence="3 4" key="1">
    <citation type="submission" date="2015-04" db="EMBL/GenBank/DDBJ databases">
        <title>Diachasmimorpha longicaudata entomopoxvirus genome.</title>
        <authorList>
            <person name="Coffman K.A."/>
            <person name="Burke G.R."/>
        </authorList>
    </citation>
    <scope>NUCLEOTIDE SEQUENCE [LARGE SCALE GENOMIC DNA]</scope>
</reference>
<evidence type="ECO:0000313" key="4">
    <source>
        <dbReference type="Proteomes" id="UP000593702"/>
    </source>
</evidence>
<gene>
    <name evidence="3" type="ORF">DLEV_123</name>
</gene>
<feature type="compositionally biased region" description="Low complexity" evidence="1">
    <location>
        <begin position="242"/>
        <end position="256"/>
    </location>
</feature>
<name>A0A7R5WML2_9POXV</name>
<evidence type="ECO:0000259" key="2">
    <source>
        <dbReference type="PROSITE" id="PS51750"/>
    </source>
</evidence>
<evidence type="ECO:0000256" key="1">
    <source>
        <dbReference type="SAM" id="MobiDB-lite"/>
    </source>
</evidence>
<protein>
    <submittedName>
        <fullName evidence="3">Putative BRO-like protein 2</fullName>
    </submittedName>
</protein>
<accession>A0A7R5WML2</accession>
<keyword evidence="4" id="KW-1185">Reference proteome</keyword>
<dbReference type="InterPro" id="IPR003497">
    <property type="entry name" value="BRO_N_domain"/>
</dbReference>
<sequence>MLITKQYLSHFLTVGHNIQNGTYWFRIDDLAPIFNYLNMASTTFCSQIPNEYKYLWKDLKSEISEPFAVARREYLYTIYLSDYGVYWYILRNQSVALAAFENWLSCEFPDICKTKILRPIYTPSFIYIATTAAYAKRGIYVIKSGNNLSASLLFLNAYRKESNLFYFEKIFISPTRDAYLIEKIIHDILKPLKEDCNSELIKSPYGLKHIITLILDLPDLYEYQWPNVVGIINISNIPSISNTPNMPDTPDTPDVSSPDDDSVIDVVEV</sequence>
<dbReference type="EMBL" id="KR095315">
    <property type="protein sequence ID" value="AKS26414.1"/>
    <property type="molecule type" value="Genomic_DNA"/>
</dbReference>
<proteinExistence type="predicted"/>
<evidence type="ECO:0000313" key="3">
    <source>
        <dbReference type="EMBL" id="AKS26414.1"/>
    </source>
</evidence>
<feature type="domain" description="Bro-N" evidence="2">
    <location>
        <begin position="1"/>
        <end position="115"/>
    </location>
</feature>
<feature type="region of interest" description="Disordered" evidence="1">
    <location>
        <begin position="242"/>
        <end position="262"/>
    </location>
</feature>
<dbReference type="Proteomes" id="UP000593702">
    <property type="component" value="Segment"/>
</dbReference>
<organism evidence="3 4">
    <name type="scientific">Diachasmimorpha longicaudata entomopoxvirus</name>
    <dbReference type="NCBI Taxonomy" id="109981"/>
    <lineage>
        <taxon>Viruses</taxon>
        <taxon>Varidnaviria</taxon>
        <taxon>Bamfordvirae</taxon>
        <taxon>Nucleocytoviricota</taxon>
        <taxon>Pokkesviricetes</taxon>
        <taxon>Chitovirales</taxon>
        <taxon>Poxviridae</taxon>
        <taxon>Entomopoxvirinae</taxon>
        <taxon>Epsilonentomopoxvirus</taxon>
        <taxon>Epsilonentomopoxvirus dlongicaudata</taxon>
        <taxon>Diachasmimorpha entomopoxvirus</taxon>
    </lineage>
</organism>